<evidence type="ECO:0000259" key="5">
    <source>
        <dbReference type="PROSITE" id="PS50850"/>
    </source>
</evidence>
<sequence length="386" mass="43902">MQTKREIIYLAGFLFSLPIALTAYINSSFLQIYAGPYYVGALYILSSIITIWSLSGLPQILTKYGNRRTALIFSVLIFVAFLLLALSGNIFLAVPAFILFFAASNLLYISLDIFIEDFSGHIPHRSTIGRFRGWYLMILNSAWVIAQLISGSVIARSSYRGIYLLSAGFMILVSAIFLLALRDFKDPGYKKMPVGRTIKYFLRNKHISKIYILNFILKFFFAWMIIYTPIYLHEYIGFGWSQIGLIFTIMLLPFVILEFPLGMWSDKIGEKEMLLAGFSISALFTLVIPFIPEPRLWLWAGVLFATRVGAATIEVMSENYFFKLVREENADAISFFRNTGPLSYIIAPLLAIPILLFVPSFEYLFYILGAILLVGLLITLRIKDVQ</sequence>
<feature type="transmembrane region" description="Helical" evidence="4">
    <location>
        <begin position="37"/>
        <end position="57"/>
    </location>
</feature>
<dbReference type="Proteomes" id="UP000176192">
    <property type="component" value="Unassembled WGS sequence"/>
</dbReference>
<gene>
    <name evidence="6" type="ORF">A3G06_00145</name>
</gene>
<feature type="transmembrane region" description="Helical" evidence="4">
    <location>
        <begin position="92"/>
        <end position="114"/>
    </location>
</feature>
<evidence type="ECO:0000313" key="6">
    <source>
        <dbReference type="EMBL" id="OGJ03950.1"/>
    </source>
</evidence>
<feature type="transmembrane region" description="Helical" evidence="4">
    <location>
        <begin position="297"/>
        <end position="317"/>
    </location>
</feature>
<keyword evidence="3 4" id="KW-0472">Membrane</keyword>
<dbReference type="Gene3D" id="1.20.1250.20">
    <property type="entry name" value="MFS general substrate transporter like domains"/>
    <property type="match status" value="2"/>
</dbReference>
<protein>
    <recommendedName>
        <fullName evidence="5">Major facilitator superfamily (MFS) profile domain-containing protein</fullName>
    </recommendedName>
</protein>
<keyword evidence="1 4" id="KW-0812">Transmembrane</keyword>
<organism evidence="6 7">
    <name type="scientific">Candidatus Nomurabacteria bacterium RIFCSPLOWO2_12_FULL_46_14</name>
    <dbReference type="NCBI Taxonomy" id="1801797"/>
    <lineage>
        <taxon>Bacteria</taxon>
        <taxon>Candidatus Nomuraibacteriota</taxon>
    </lineage>
</organism>
<feature type="transmembrane region" description="Helical" evidence="4">
    <location>
        <begin position="363"/>
        <end position="382"/>
    </location>
</feature>
<feature type="transmembrane region" description="Helical" evidence="4">
    <location>
        <begin position="161"/>
        <end position="181"/>
    </location>
</feature>
<dbReference type="Pfam" id="PF07690">
    <property type="entry name" value="MFS_1"/>
    <property type="match status" value="1"/>
</dbReference>
<proteinExistence type="predicted"/>
<feature type="transmembrane region" description="Helical" evidence="4">
    <location>
        <begin position="134"/>
        <end position="155"/>
    </location>
</feature>
<feature type="transmembrane region" description="Helical" evidence="4">
    <location>
        <begin position="7"/>
        <end position="25"/>
    </location>
</feature>
<dbReference type="InterPro" id="IPR052528">
    <property type="entry name" value="Sugar_transport-like"/>
</dbReference>
<dbReference type="GO" id="GO:0022857">
    <property type="term" value="F:transmembrane transporter activity"/>
    <property type="evidence" value="ECO:0007669"/>
    <property type="project" value="InterPro"/>
</dbReference>
<dbReference type="InterPro" id="IPR036259">
    <property type="entry name" value="MFS_trans_sf"/>
</dbReference>
<dbReference type="PROSITE" id="PS50850">
    <property type="entry name" value="MFS"/>
    <property type="match status" value="1"/>
</dbReference>
<evidence type="ECO:0000256" key="4">
    <source>
        <dbReference type="SAM" id="Phobius"/>
    </source>
</evidence>
<feature type="transmembrane region" description="Helical" evidence="4">
    <location>
        <begin position="69"/>
        <end position="86"/>
    </location>
</feature>
<dbReference type="SUPFAM" id="SSF103473">
    <property type="entry name" value="MFS general substrate transporter"/>
    <property type="match status" value="1"/>
</dbReference>
<evidence type="ECO:0000256" key="3">
    <source>
        <dbReference type="ARBA" id="ARBA00023136"/>
    </source>
</evidence>
<feature type="transmembrane region" description="Helical" evidence="4">
    <location>
        <begin position="210"/>
        <end position="232"/>
    </location>
</feature>
<dbReference type="AlphaFoldDB" id="A0A1F6YCA9"/>
<feature type="transmembrane region" description="Helical" evidence="4">
    <location>
        <begin position="273"/>
        <end position="291"/>
    </location>
</feature>
<feature type="domain" description="Major facilitator superfamily (MFS) profile" evidence="5">
    <location>
        <begin position="4"/>
        <end position="386"/>
    </location>
</feature>
<feature type="transmembrane region" description="Helical" evidence="4">
    <location>
        <begin position="238"/>
        <end position="261"/>
    </location>
</feature>
<keyword evidence="2 4" id="KW-1133">Transmembrane helix</keyword>
<feature type="transmembrane region" description="Helical" evidence="4">
    <location>
        <begin position="338"/>
        <end position="357"/>
    </location>
</feature>
<dbReference type="InterPro" id="IPR011701">
    <property type="entry name" value="MFS"/>
</dbReference>
<dbReference type="EMBL" id="MFVV01000011">
    <property type="protein sequence ID" value="OGJ03950.1"/>
    <property type="molecule type" value="Genomic_DNA"/>
</dbReference>
<dbReference type="PANTHER" id="PTHR23526">
    <property type="entry name" value="INTEGRAL MEMBRANE TRANSPORT PROTEIN-RELATED"/>
    <property type="match status" value="1"/>
</dbReference>
<evidence type="ECO:0000256" key="1">
    <source>
        <dbReference type="ARBA" id="ARBA00022692"/>
    </source>
</evidence>
<reference evidence="6 7" key="1">
    <citation type="journal article" date="2016" name="Nat. Commun.">
        <title>Thousands of microbial genomes shed light on interconnected biogeochemical processes in an aquifer system.</title>
        <authorList>
            <person name="Anantharaman K."/>
            <person name="Brown C.T."/>
            <person name="Hug L.A."/>
            <person name="Sharon I."/>
            <person name="Castelle C.J."/>
            <person name="Probst A.J."/>
            <person name="Thomas B.C."/>
            <person name="Singh A."/>
            <person name="Wilkins M.J."/>
            <person name="Karaoz U."/>
            <person name="Brodie E.L."/>
            <person name="Williams K.H."/>
            <person name="Hubbard S.S."/>
            <person name="Banfield J.F."/>
        </authorList>
    </citation>
    <scope>NUCLEOTIDE SEQUENCE [LARGE SCALE GENOMIC DNA]</scope>
</reference>
<evidence type="ECO:0000313" key="7">
    <source>
        <dbReference type="Proteomes" id="UP000176192"/>
    </source>
</evidence>
<name>A0A1F6YCA9_9BACT</name>
<accession>A0A1F6YCA9</accession>
<comment type="caution">
    <text evidence="6">The sequence shown here is derived from an EMBL/GenBank/DDBJ whole genome shotgun (WGS) entry which is preliminary data.</text>
</comment>
<evidence type="ECO:0000256" key="2">
    <source>
        <dbReference type="ARBA" id="ARBA00022989"/>
    </source>
</evidence>
<dbReference type="InterPro" id="IPR020846">
    <property type="entry name" value="MFS_dom"/>
</dbReference>
<dbReference type="STRING" id="1801797.A3G06_00145"/>
<dbReference type="PANTHER" id="PTHR23526:SF4">
    <property type="entry name" value="INTEGRAL MEMBRANE TRANSPORT PROTEIN"/>
    <property type="match status" value="1"/>
</dbReference>